<feature type="domain" description="Cytochrome c" evidence="8">
    <location>
        <begin position="59"/>
        <end position="137"/>
    </location>
</feature>
<evidence type="ECO:0000256" key="1">
    <source>
        <dbReference type="ARBA" id="ARBA00022448"/>
    </source>
</evidence>
<dbReference type="Proteomes" id="UP000268033">
    <property type="component" value="Unassembled WGS sequence"/>
</dbReference>
<dbReference type="EMBL" id="RJUL01000012">
    <property type="protein sequence ID" value="ROQ19180.1"/>
    <property type="molecule type" value="Genomic_DNA"/>
</dbReference>
<comment type="caution">
    <text evidence="9">The sequence shown here is derived from an EMBL/GenBank/DDBJ whole genome shotgun (WGS) entry which is preliminary data.</text>
</comment>
<dbReference type="GO" id="GO:0005506">
    <property type="term" value="F:iron ion binding"/>
    <property type="evidence" value="ECO:0007669"/>
    <property type="project" value="InterPro"/>
</dbReference>
<dbReference type="InterPro" id="IPR002323">
    <property type="entry name" value="Cyt_CIE"/>
</dbReference>
<evidence type="ECO:0000256" key="4">
    <source>
        <dbReference type="ARBA" id="ARBA00022982"/>
    </source>
</evidence>
<keyword evidence="7" id="KW-0732">Signal</keyword>
<feature type="signal peptide" evidence="7">
    <location>
        <begin position="1"/>
        <end position="24"/>
    </location>
</feature>
<gene>
    <name evidence="9" type="ORF">EDC28_112103</name>
</gene>
<dbReference type="InterPro" id="IPR036909">
    <property type="entry name" value="Cyt_c-like_dom_sf"/>
</dbReference>
<keyword evidence="10" id="KW-1185">Reference proteome</keyword>
<dbReference type="Pfam" id="PF13442">
    <property type="entry name" value="Cytochrome_CBB3"/>
    <property type="match status" value="1"/>
</dbReference>
<dbReference type="GO" id="GO:0009055">
    <property type="term" value="F:electron transfer activity"/>
    <property type="evidence" value="ECO:0007669"/>
    <property type="project" value="InterPro"/>
</dbReference>
<feature type="chain" id="PRO_5018287134" evidence="7">
    <location>
        <begin position="25"/>
        <end position="137"/>
    </location>
</feature>
<keyword evidence="2 6" id="KW-0349">Heme</keyword>
<evidence type="ECO:0000256" key="7">
    <source>
        <dbReference type="SAM" id="SignalP"/>
    </source>
</evidence>
<sequence>MNLKMIAKWGASWLLLAWAGLAQGADSLSEAQRQAIEARIQPVGQLYIEGDQPATAQAGGERSGEVVYQKACFACHATGMLNAPKPHTDDWQPRLAKGMDTLVQHALNGFNAMPPKGACPDCSEAELRAAIEFMSAK</sequence>
<evidence type="ECO:0000256" key="5">
    <source>
        <dbReference type="ARBA" id="ARBA00023004"/>
    </source>
</evidence>
<dbReference type="InterPro" id="IPR009056">
    <property type="entry name" value="Cyt_c-like_dom"/>
</dbReference>
<reference evidence="9 10" key="1">
    <citation type="submission" date="2018-11" db="EMBL/GenBank/DDBJ databases">
        <title>Genomic Encyclopedia of Type Strains, Phase IV (KMG-IV): sequencing the most valuable type-strain genomes for metagenomic binning, comparative biology and taxonomic classification.</title>
        <authorList>
            <person name="Goeker M."/>
        </authorList>
    </citation>
    <scope>NUCLEOTIDE SEQUENCE [LARGE SCALE GENOMIC DNA]</scope>
    <source>
        <strain evidence="9 10">DSM 21945</strain>
    </source>
</reference>
<dbReference type="SUPFAM" id="SSF46626">
    <property type="entry name" value="Cytochrome c"/>
    <property type="match status" value="1"/>
</dbReference>
<keyword evidence="1" id="KW-0813">Transport</keyword>
<dbReference type="Gene3D" id="1.10.760.10">
    <property type="entry name" value="Cytochrome c-like domain"/>
    <property type="match status" value="1"/>
</dbReference>
<proteinExistence type="predicted"/>
<dbReference type="PRINTS" id="PR00607">
    <property type="entry name" value="CYTCHROMECIE"/>
</dbReference>
<keyword evidence="4" id="KW-0249">Electron transport</keyword>
<evidence type="ECO:0000259" key="8">
    <source>
        <dbReference type="PROSITE" id="PS51007"/>
    </source>
</evidence>
<dbReference type="STRING" id="584787.GCA_001247655_00786"/>
<organism evidence="9 10">
    <name type="scientific">Gallaecimonas pentaromativorans</name>
    <dbReference type="NCBI Taxonomy" id="584787"/>
    <lineage>
        <taxon>Bacteria</taxon>
        <taxon>Pseudomonadati</taxon>
        <taxon>Pseudomonadota</taxon>
        <taxon>Gammaproteobacteria</taxon>
        <taxon>Enterobacterales</taxon>
        <taxon>Gallaecimonadaceae</taxon>
        <taxon>Gallaecimonas</taxon>
    </lineage>
</organism>
<evidence type="ECO:0000256" key="2">
    <source>
        <dbReference type="ARBA" id="ARBA00022617"/>
    </source>
</evidence>
<keyword evidence="5 6" id="KW-0408">Iron</keyword>
<evidence type="ECO:0000256" key="6">
    <source>
        <dbReference type="PROSITE-ProRule" id="PRU00433"/>
    </source>
</evidence>
<keyword evidence="3 6" id="KW-0479">Metal-binding</keyword>
<dbReference type="PANTHER" id="PTHR40942">
    <property type="match status" value="1"/>
</dbReference>
<evidence type="ECO:0000313" key="10">
    <source>
        <dbReference type="Proteomes" id="UP000268033"/>
    </source>
</evidence>
<accession>A0A3N1NXM0</accession>
<dbReference type="PANTHER" id="PTHR40942:SF4">
    <property type="entry name" value="CYTOCHROME C5"/>
    <property type="match status" value="1"/>
</dbReference>
<evidence type="ECO:0000313" key="9">
    <source>
        <dbReference type="EMBL" id="ROQ19180.1"/>
    </source>
</evidence>
<name>A0A3N1NXM0_9GAMM</name>
<dbReference type="GO" id="GO:0020037">
    <property type="term" value="F:heme binding"/>
    <property type="evidence" value="ECO:0007669"/>
    <property type="project" value="InterPro"/>
</dbReference>
<dbReference type="AlphaFoldDB" id="A0A3N1NXM0"/>
<dbReference type="PROSITE" id="PS51007">
    <property type="entry name" value="CYTC"/>
    <property type="match status" value="1"/>
</dbReference>
<evidence type="ECO:0000256" key="3">
    <source>
        <dbReference type="ARBA" id="ARBA00022723"/>
    </source>
</evidence>
<protein>
    <submittedName>
        <fullName evidence="9">Cytochrome c5</fullName>
    </submittedName>
</protein>